<proteinExistence type="predicted"/>
<comment type="caution">
    <text evidence="2">The sequence shown here is derived from an EMBL/GenBank/DDBJ whole genome shotgun (WGS) entry which is preliminary data.</text>
</comment>
<protein>
    <submittedName>
        <fullName evidence="2">Uncharacterized protein</fullName>
    </submittedName>
</protein>
<dbReference type="AlphaFoldDB" id="A0A7C8ICG6"/>
<sequence>MALNFAPALKQWQLPLPTSLPKPAICLALRTPFVGIDILSDDVTPEELLWVICQLDLGAGSFQDTPIYAVSGSKVDISQRRGGRVNKERDSVPVISLGPTPTLSRVGTSATATSDIPRS</sequence>
<evidence type="ECO:0000313" key="2">
    <source>
        <dbReference type="EMBL" id="KAF2876197.1"/>
    </source>
</evidence>
<keyword evidence="3" id="KW-1185">Reference proteome</keyword>
<feature type="region of interest" description="Disordered" evidence="1">
    <location>
        <begin position="99"/>
        <end position="119"/>
    </location>
</feature>
<dbReference type="Proteomes" id="UP000481861">
    <property type="component" value="Unassembled WGS sequence"/>
</dbReference>
<dbReference type="EMBL" id="JAADJZ010000003">
    <property type="protein sequence ID" value="KAF2876197.1"/>
    <property type="molecule type" value="Genomic_DNA"/>
</dbReference>
<evidence type="ECO:0000256" key="1">
    <source>
        <dbReference type="SAM" id="MobiDB-lite"/>
    </source>
</evidence>
<accession>A0A7C8ICG6</accession>
<name>A0A7C8ICG6_9PLEO</name>
<reference evidence="2 3" key="1">
    <citation type="submission" date="2020-01" db="EMBL/GenBank/DDBJ databases">
        <authorList>
            <consortium name="DOE Joint Genome Institute"/>
            <person name="Haridas S."/>
            <person name="Albert R."/>
            <person name="Binder M."/>
            <person name="Bloem J."/>
            <person name="Labutti K."/>
            <person name="Salamov A."/>
            <person name="Andreopoulos B."/>
            <person name="Baker S.E."/>
            <person name="Barry K."/>
            <person name="Bills G."/>
            <person name="Bluhm B.H."/>
            <person name="Cannon C."/>
            <person name="Castanera R."/>
            <person name="Culley D.E."/>
            <person name="Daum C."/>
            <person name="Ezra D."/>
            <person name="Gonzalez J.B."/>
            <person name="Henrissat B."/>
            <person name="Kuo A."/>
            <person name="Liang C."/>
            <person name="Lipzen A."/>
            <person name="Lutzoni F."/>
            <person name="Magnuson J."/>
            <person name="Mondo S."/>
            <person name="Nolan M."/>
            <person name="Ohm R."/>
            <person name="Pangilinan J."/>
            <person name="Park H.-J.H."/>
            <person name="Ramirez L."/>
            <person name="Alfaro M."/>
            <person name="Sun H."/>
            <person name="Tritt A."/>
            <person name="Yoshinaga Y."/>
            <person name="Zwiers L.-H.L."/>
            <person name="Turgeon B.G."/>
            <person name="Goodwin S.B."/>
            <person name="Spatafora J.W."/>
            <person name="Crous P.W."/>
            <person name="Grigoriev I.V."/>
        </authorList>
    </citation>
    <scope>NUCLEOTIDE SEQUENCE [LARGE SCALE GENOMIC DNA]</scope>
    <source>
        <strain evidence="2 3">CBS 611.86</strain>
    </source>
</reference>
<organism evidence="2 3">
    <name type="scientific">Massariosphaeria phaeospora</name>
    <dbReference type="NCBI Taxonomy" id="100035"/>
    <lineage>
        <taxon>Eukaryota</taxon>
        <taxon>Fungi</taxon>
        <taxon>Dikarya</taxon>
        <taxon>Ascomycota</taxon>
        <taxon>Pezizomycotina</taxon>
        <taxon>Dothideomycetes</taxon>
        <taxon>Pleosporomycetidae</taxon>
        <taxon>Pleosporales</taxon>
        <taxon>Pleosporales incertae sedis</taxon>
        <taxon>Massariosphaeria</taxon>
    </lineage>
</organism>
<evidence type="ECO:0000313" key="3">
    <source>
        <dbReference type="Proteomes" id="UP000481861"/>
    </source>
</evidence>
<dbReference type="OrthoDB" id="3783833at2759"/>
<gene>
    <name evidence="2" type="ORF">BDV95DRAFT_602209</name>
</gene>